<proteinExistence type="predicted"/>
<evidence type="ECO:0000313" key="2">
    <source>
        <dbReference type="Proteomes" id="UP001501468"/>
    </source>
</evidence>
<accession>A0ABP7E039</accession>
<evidence type="ECO:0008006" key="3">
    <source>
        <dbReference type="Google" id="ProtNLM"/>
    </source>
</evidence>
<name>A0ABP7E039_9MICO</name>
<comment type="caution">
    <text evidence="1">The sequence shown here is derived from an EMBL/GenBank/DDBJ whole genome shotgun (WGS) entry which is preliminary data.</text>
</comment>
<dbReference type="Proteomes" id="UP001501468">
    <property type="component" value="Unassembled WGS sequence"/>
</dbReference>
<dbReference type="EMBL" id="BAABDC010000005">
    <property type="protein sequence ID" value="GAA3712591.1"/>
    <property type="molecule type" value="Genomic_DNA"/>
</dbReference>
<dbReference type="RefSeq" id="WP_344948644.1">
    <property type="nucleotide sequence ID" value="NZ_BAABDC010000005.1"/>
</dbReference>
<protein>
    <recommendedName>
        <fullName evidence="3">DUF559 domain-containing protein</fullName>
    </recommendedName>
</protein>
<sequence>MDIITAMRRSGGVADHGHLKAVAGRAALDQALRAGSIRRVARGRYVLPDVVDSARAEAHRLTAVVGLRSAAASYGWSLKTPPDRPELVVPRGRKVSAGDQALARVRWQRLAACDVDGWRTTPLRTVMDCATTLPFDEALAVADSALRSGLATQADLMRAADSLPGRGRDAALEVAWFASDRPANAFESVIRAISLDVPGLRLQPQVRLRVAGRRIRPDLVDRELRLVVEGDSHEFHTSERAIDADCWRYDELVLDGWLVIRVSWVQAMFQQDWVVSVLRRAANRQDLTLGGDLMRRRGALRRPTTIGRS</sequence>
<gene>
    <name evidence="1" type="ORF">GCM10022399_31680</name>
</gene>
<reference evidence="2" key="1">
    <citation type="journal article" date="2019" name="Int. J. Syst. Evol. Microbiol.">
        <title>The Global Catalogue of Microorganisms (GCM) 10K type strain sequencing project: providing services to taxonomists for standard genome sequencing and annotation.</title>
        <authorList>
            <consortium name="The Broad Institute Genomics Platform"/>
            <consortium name="The Broad Institute Genome Sequencing Center for Infectious Disease"/>
            <person name="Wu L."/>
            <person name="Ma J."/>
        </authorList>
    </citation>
    <scope>NUCLEOTIDE SEQUENCE [LARGE SCALE GENOMIC DNA]</scope>
    <source>
        <strain evidence="2">JCM 17125</strain>
    </source>
</reference>
<evidence type="ECO:0000313" key="1">
    <source>
        <dbReference type="EMBL" id="GAA3712591.1"/>
    </source>
</evidence>
<keyword evidence="2" id="KW-1185">Reference proteome</keyword>
<organism evidence="1 2">
    <name type="scientific">Terrabacter ginsenosidimutans</name>
    <dbReference type="NCBI Taxonomy" id="490575"/>
    <lineage>
        <taxon>Bacteria</taxon>
        <taxon>Bacillati</taxon>
        <taxon>Actinomycetota</taxon>
        <taxon>Actinomycetes</taxon>
        <taxon>Micrococcales</taxon>
        <taxon>Intrasporangiaceae</taxon>
        <taxon>Terrabacter</taxon>
    </lineage>
</organism>